<dbReference type="Pfam" id="PF01497">
    <property type="entry name" value="Peripla_BP_2"/>
    <property type="match status" value="1"/>
</dbReference>
<organism evidence="7 8">
    <name type="scientific">Camelliibacillus cellulosilyticus</name>
    <dbReference type="NCBI Taxonomy" id="2174486"/>
    <lineage>
        <taxon>Bacteria</taxon>
        <taxon>Bacillati</taxon>
        <taxon>Bacillota</taxon>
        <taxon>Bacilli</taxon>
        <taxon>Bacillales</taxon>
        <taxon>Sporolactobacillaceae</taxon>
        <taxon>Camelliibacillus</taxon>
    </lineage>
</organism>
<dbReference type="EMBL" id="JBHSFW010000004">
    <property type="protein sequence ID" value="MFC4618894.1"/>
    <property type="molecule type" value="Genomic_DNA"/>
</dbReference>
<evidence type="ECO:0000256" key="3">
    <source>
        <dbReference type="ARBA" id="ARBA00022448"/>
    </source>
</evidence>
<dbReference type="Proteomes" id="UP001596022">
    <property type="component" value="Unassembled WGS sequence"/>
</dbReference>
<gene>
    <name evidence="7" type="ORF">ACFO4N_09150</name>
</gene>
<comment type="subcellular location">
    <subcellularLocation>
        <location evidence="1">Cell envelope</location>
    </subcellularLocation>
</comment>
<evidence type="ECO:0000256" key="2">
    <source>
        <dbReference type="ARBA" id="ARBA00008814"/>
    </source>
</evidence>
<accession>A0ABV9GMT7</accession>
<dbReference type="PANTHER" id="PTHR30532:SF29">
    <property type="entry name" value="FE(3+) DICITRATE-BINDING PERIPLASMIC PROTEIN"/>
    <property type="match status" value="1"/>
</dbReference>
<dbReference type="SUPFAM" id="SSF53807">
    <property type="entry name" value="Helical backbone' metal receptor"/>
    <property type="match status" value="1"/>
</dbReference>
<sequence length="322" mass="35534">MAFSSRYKRTRMVGFLAVLLSFAFILTACGGSDHSGTSKGKPSDARRTVTDAMGHKVKVPGAPKRILASYLEDPLVSLGVKPVAQWSVANGIQDYLQPELKGVPKISYDLPTEAVMSFNPDFIIIGSESQVQKGLYDQYSKIAPTYVLGDKVADDWRKTLLTIGDLLNKKKEAEQKLEDYDQKAKKAKADLQQKLGDQTVAILWLTQKQFYIVDKSKSSGAVVYGDLGLKAPKLLDQLPKKANATWNPISLEKLAELNADHIFLVNSDKSQGADTLNNPVWKNLRAVKAGHVYEMHSKSSWLYSGLTANEQMIDDVVKTLGK</sequence>
<dbReference type="PROSITE" id="PS50983">
    <property type="entry name" value="FE_B12_PBP"/>
    <property type="match status" value="1"/>
</dbReference>
<evidence type="ECO:0000256" key="4">
    <source>
        <dbReference type="ARBA" id="ARBA00022729"/>
    </source>
</evidence>
<feature type="domain" description="Fe/B12 periplasmic-binding" evidence="6">
    <location>
        <begin position="63"/>
        <end position="322"/>
    </location>
</feature>
<feature type="coiled-coil region" evidence="5">
    <location>
        <begin position="163"/>
        <end position="197"/>
    </location>
</feature>
<dbReference type="PANTHER" id="PTHR30532">
    <property type="entry name" value="IRON III DICITRATE-BINDING PERIPLASMIC PROTEIN"/>
    <property type="match status" value="1"/>
</dbReference>
<dbReference type="InterPro" id="IPR051313">
    <property type="entry name" value="Bact_iron-sidero_bind"/>
</dbReference>
<dbReference type="InterPro" id="IPR002491">
    <property type="entry name" value="ABC_transptr_periplasmic_BD"/>
</dbReference>
<comment type="similarity">
    <text evidence="2">Belongs to the bacterial solute-binding protein 8 family.</text>
</comment>
<evidence type="ECO:0000313" key="8">
    <source>
        <dbReference type="Proteomes" id="UP001596022"/>
    </source>
</evidence>
<keyword evidence="3" id="KW-0813">Transport</keyword>
<dbReference type="CDD" id="cd01138">
    <property type="entry name" value="FeuA"/>
    <property type="match status" value="1"/>
</dbReference>
<dbReference type="RefSeq" id="WP_376845997.1">
    <property type="nucleotide sequence ID" value="NZ_JBHSFW010000004.1"/>
</dbReference>
<dbReference type="Gene3D" id="3.40.50.1980">
    <property type="entry name" value="Nitrogenase molybdenum iron protein domain"/>
    <property type="match status" value="2"/>
</dbReference>
<protein>
    <submittedName>
        <fullName evidence="7">Iron-hydroxamate ABC transporter substrate-binding protein</fullName>
    </submittedName>
</protein>
<name>A0ABV9GMT7_9BACL</name>
<keyword evidence="8" id="KW-1185">Reference proteome</keyword>
<evidence type="ECO:0000256" key="5">
    <source>
        <dbReference type="SAM" id="Coils"/>
    </source>
</evidence>
<evidence type="ECO:0000256" key="1">
    <source>
        <dbReference type="ARBA" id="ARBA00004196"/>
    </source>
</evidence>
<dbReference type="PROSITE" id="PS51257">
    <property type="entry name" value="PROKAR_LIPOPROTEIN"/>
    <property type="match status" value="1"/>
</dbReference>
<evidence type="ECO:0000313" key="7">
    <source>
        <dbReference type="EMBL" id="MFC4618894.1"/>
    </source>
</evidence>
<comment type="caution">
    <text evidence="7">The sequence shown here is derived from an EMBL/GenBank/DDBJ whole genome shotgun (WGS) entry which is preliminary data.</text>
</comment>
<keyword evidence="4" id="KW-0732">Signal</keyword>
<proteinExistence type="inferred from homology"/>
<evidence type="ECO:0000259" key="6">
    <source>
        <dbReference type="PROSITE" id="PS50983"/>
    </source>
</evidence>
<keyword evidence="5" id="KW-0175">Coiled coil</keyword>
<reference evidence="8" key="1">
    <citation type="journal article" date="2019" name="Int. J. Syst. Evol. Microbiol.">
        <title>The Global Catalogue of Microorganisms (GCM) 10K type strain sequencing project: providing services to taxonomists for standard genome sequencing and annotation.</title>
        <authorList>
            <consortium name="The Broad Institute Genomics Platform"/>
            <consortium name="The Broad Institute Genome Sequencing Center for Infectious Disease"/>
            <person name="Wu L."/>
            <person name="Ma J."/>
        </authorList>
    </citation>
    <scope>NUCLEOTIDE SEQUENCE [LARGE SCALE GENOMIC DNA]</scope>
    <source>
        <strain evidence="8">CGMCC 1.16306</strain>
    </source>
</reference>